<dbReference type="Proteomes" id="UP000011135">
    <property type="component" value="Unassembled WGS sequence"/>
</dbReference>
<dbReference type="CDD" id="cd11477">
    <property type="entry name" value="SLC5sbd_u1"/>
    <property type="match status" value="1"/>
</dbReference>
<dbReference type="GO" id="GO:0005412">
    <property type="term" value="F:D-glucose:sodium symporter activity"/>
    <property type="evidence" value="ECO:0007669"/>
    <property type="project" value="TreeGrafter"/>
</dbReference>
<feature type="transmembrane region" description="Helical" evidence="7">
    <location>
        <begin position="349"/>
        <end position="368"/>
    </location>
</feature>
<name>L8JHP0_9BACT</name>
<feature type="transmembrane region" description="Helical" evidence="7">
    <location>
        <begin position="375"/>
        <end position="395"/>
    </location>
</feature>
<dbReference type="InterPro" id="IPR038377">
    <property type="entry name" value="Na/Glc_symporter_sf"/>
</dbReference>
<dbReference type="STRING" id="1237149.C900_00552"/>
<keyword evidence="4 7" id="KW-1133">Transmembrane helix</keyword>
<feature type="transmembrane region" description="Helical" evidence="7">
    <location>
        <begin position="111"/>
        <end position="133"/>
    </location>
</feature>
<organism evidence="8 9">
    <name type="scientific">Fulvivirga imtechensis AK7</name>
    <dbReference type="NCBI Taxonomy" id="1237149"/>
    <lineage>
        <taxon>Bacteria</taxon>
        <taxon>Pseudomonadati</taxon>
        <taxon>Bacteroidota</taxon>
        <taxon>Cytophagia</taxon>
        <taxon>Cytophagales</taxon>
        <taxon>Fulvivirgaceae</taxon>
        <taxon>Fulvivirga</taxon>
    </lineage>
</organism>
<comment type="subcellular location">
    <subcellularLocation>
        <location evidence="1">Membrane</location>
        <topology evidence="1">Multi-pass membrane protein</topology>
    </subcellularLocation>
</comment>
<dbReference type="Pfam" id="PF00474">
    <property type="entry name" value="SSF"/>
    <property type="match status" value="1"/>
</dbReference>
<feature type="transmembrane region" description="Helical" evidence="7">
    <location>
        <begin position="85"/>
        <end position="105"/>
    </location>
</feature>
<dbReference type="AlphaFoldDB" id="L8JHP0"/>
<dbReference type="PANTHER" id="PTHR11819:SF77">
    <property type="entry name" value="SODIUM_GLUCOSE COTRANSPORT PROTEIN"/>
    <property type="match status" value="1"/>
</dbReference>
<accession>L8JHP0</accession>
<evidence type="ECO:0000256" key="1">
    <source>
        <dbReference type="ARBA" id="ARBA00004141"/>
    </source>
</evidence>
<dbReference type="GO" id="GO:0005886">
    <property type="term" value="C:plasma membrane"/>
    <property type="evidence" value="ECO:0007669"/>
    <property type="project" value="TreeGrafter"/>
</dbReference>
<protein>
    <submittedName>
        <fullName evidence="8">Sodium-solute symporter, putative</fullName>
    </submittedName>
</protein>
<evidence type="ECO:0000313" key="8">
    <source>
        <dbReference type="EMBL" id="ELR68325.1"/>
    </source>
</evidence>
<dbReference type="PROSITE" id="PS50283">
    <property type="entry name" value="NA_SOLUT_SYMP_3"/>
    <property type="match status" value="1"/>
</dbReference>
<feature type="transmembrane region" description="Helical" evidence="7">
    <location>
        <begin position="36"/>
        <end position="53"/>
    </location>
</feature>
<sequence>MPWWLLGVSMVATTFSADTPNLVTDIVRQDGVSGNWAWWAFLLTGMLTVFVYSKLWRRSNVLTDLEFYELRYSGRAAAFLRGFRALYLGVFFNVMIMATVCLAAIKIGGVLLNLTPVQTLLIASVVTVIYSSLGGLKGVLITDFIQFIIAMIGSVWASYVIVNLPEVGGLENMLSHPAVQPKLDLLPDFSRTETLIPLFVVPLAVQWWSVWYPGAEPGGGGYIAQRMLSAKNEQHAIGATLFFNIAHYALRPWPWIIIALSSMIVFPNMEAIQAAFPHIAPGIIRHDLAYPAMLTYLPHGLLGLVIASLIAAFMSTISTHLNWGASYVVNDFYKRFVDPEASDSSMVNLGRLSTVVLMVLAAILALYLENAIQAFRILLTIGAGTGLIFILRWFWWRINAFTELAGMVVSFFVAIYFELVHVRLGFEDIPGHYRLLWGVGLTTALWLLITFLTRPTSAEKLREFYLKVKPAGPGWDRIKRRMAENNEEIPVIEHNLSLEVLSVFIGSVTVFSVLFATGYWIYGAVITAMVLTIVSGLGALWLIIMWRRFSK</sequence>
<comment type="caution">
    <text evidence="8">The sequence shown here is derived from an EMBL/GenBank/DDBJ whole genome shotgun (WGS) entry which is preliminary data.</text>
</comment>
<feature type="transmembrane region" description="Helical" evidence="7">
    <location>
        <begin position="288"/>
        <end position="314"/>
    </location>
</feature>
<dbReference type="PATRIC" id="fig|1237149.3.peg.5631"/>
<feature type="transmembrane region" description="Helical" evidence="7">
    <location>
        <begin position="401"/>
        <end position="422"/>
    </location>
</feature>
<keyword evidence="3 7" id="KW-0812">Transmembrane</keyword>
<comment type="similarity">
    <text evidence="2 6">Belongs to the sodium:solute symporter (SSF) (TC 2.A.21) family.</text>
</comment>
<keyword evidence="5 7" id="KW-0472">Membrane</keyword>
<evidence type="ECO:0000256" key="3">
    <source>
        <dbReference type="ARBA" id="ARBA00022692"/>
    </source>
</evidence>
<dbReference type="Gene3D" id="1.20.1730.10">
    <property type="entry name" value="Sodium/glucose cotransporter"/>
    <property type="match status" value="1"/>
</dbReference>
<evidence type="ECO:0000256" key="6">
    <source>
        <dbReference type="RuleBase" id="RU362091"/>
    </source>
</evidence>
<evidence type="ECO:0000256" key="4">
    <source>
        <dbReference type="ARBA" id="ARBA00022989"/>
    </source>
</evidence>
<keyword evidence="9" id="KW-1185">Reference proteome</keyword>
<dbReference type="InterPro" id="IPR001734">
    <property type="entry name" value="Na/solute_symporter"/>
</dbReference>
<evidence type="ECO:0000256" key="5">
    <source>
        <dbReference type="ARBA" id="ARBA00023136"/>
    </source>
</evidence>
<feature type="transmembrane region" description="Helical" evidence="7">
    <location>
        <begin position="519"/>
        <end position="544"/>
    </location>
</feature>
<evidence type="ECO:0000256" key="2">
    <source>
        <dbReference type="ARBA" id="ARBA00006434"/>
    </source>
</evidence>
<evidence type="ECO:0000256" key="7">
    <source>
        <dbReference type="SAM" id="Phobius"/>
    </source>
</evidence>
<dbReference type="PANTHER" id="PTHR11819">
    <property type="entry name" value="SOLUTE CARRIER FAMILY 5"/>
    <property type="match status" value="1"/>
</dbReference>
<dbReference type="eggNOG" id="COG0591">
    <property type="taxonomic scope" value="Bacteria"/>
</dbReference>
<reference evidence="8 9" key="1">
    <citation type="submission" date="2012-12" db="EMBL/GenBank/DDBJ databases">
        <title>Genome assembly of Fulvivirga imtechensis AK7.</title>
        <authorList>
            <person name="Nupur N."/>
            <person name="Khatri I."/>
            <person name="Kumar R."/>
            <person name="Subramanian S."/>
            <person name="Pinnaka A."/>
        </authorList>
    </citation>
    <scope>NUCLEOTIDE SEQUENCE [LARGE SCALE GENOMIC DNA]</scope>
    <source>
        <strain evidence="8 9">AK7</strain>
    </source>
</reference>
<proteinExistence type="inferred from homology"/>
<dbReference type="EMBL" id="AMZN01000122">
    <property type="protein sequence ID" value="ELR68325.1"/>
    <property type="molecule type" value="Genomic_DNA"/>
</dbReference>
<evidence type="ECO:0000313" key="9">
    <source>
        <dbReference type="Proteomes" id="UP000011135"/>
    </source>
</evidence>
<feature type="transmembrane region" description="Helical" evidence="7">
    <location>
        <begin position="434"/>
        <end position="453"/>
    </location>
</feature>
<gene>
    <name evidence="8" type="ORF">C900_00552</name>
</gene>